<protein>
    <submittedName>
        <fullName evidence="2">Uncharacterized protein</fullName>
    </submittedName>
</protein>
<reference evidence="2" key="1">
    <citation type="submission" date="2013-11" db="EMBL/GenBank/DDBJ databases">
        <title>Genome sequence of the fusiform rust pathogen reveals effectors for host alternation and coevolution with pine.</title>
        <authorList>
            <consortium name="DOE Joint Genome Institute"/>
            <person name="Smith K."/>
            <person name="Pendleton A."/>
            <person name="Kubisiak T."/>
            <person name="Anderson C."/>
            <person name="Salamov A."/>
            <person name="Aerts A."/>
            <person name="Riley R."/>
            <person name="Clum A."/>
            <person name="Lindquist E."/>
            <person name="Ence D."/>
            <person name="Campbell M."/>
            <person name="Kronenberg Z."/>
            <person name="Feau N."/>
            <person name="Dhillon B."/>
            <person name="Hamelin R."/>
            <person name="Burleigh J."/>
            <person name="Smith J."/>
            <person name="Yandell M."/>
            <person name="Nelson C."/>
            <person name="Grigoriev I."/>
            <person name="Davis J."/>
        </authorList>
    </citation>
    <scope>NUCLEOTIDE SEQUENCE</scope>
    <source>
        <strain evidence="2">G11</strain>
    </source>
</reference>
<accession>A0A9P6NG88</accession>
<feature type="region of interest" description="Disordered" evidence="1">
    <location>
        <begin position="395"/>
        <end position="625"/>
    </location>
</feature>
<feature type="compositionally biased region" description="Basic and acidic residues" evidence="1">
    <location>
        <begin position="530"/>
        <end position="545"/>
    </location>
</feature>
<dbReference type="AlphaFoldDB" id="A0A9P6NG88"/>
<comment type="caution">
    <text evidence="2">The sequence shown here is derived from an EMBL/GenBank/DDBJ whole genome shotgun (WGS) entry which is preliminary data.</text>
</comment>
<feature type="compositionally biased region" description="Basic residues" evidence="1">
    <location>
        <begin position="395"/>
        <end position="409"/>
    </location>
</feature>
<evidence type="ECO:0000313" key="3">
    <source>
        <dbReference type="Proteomes" id="UP000886653"/>
    </source>
</evidence>
<organism evidence="2 3">
    <name type="scientific">Cronartium quercuum f. sp. fusiforme G11</name>
    <dbReference type="NCBI Taxonomy" id="708437"/>
    <lineage>
        <taxon>Eukaryota</taxon>
        <taxon>Fungi</taxon>
        <taxon>Dikarya</taxon>
        <taxon>Basidiomycota</taxon>
        <taxon>Pucciniomycotina</taxon>
        <taxon>Pucciniomycetes</taxon>
        <taxon>Pucciniales</taxon>
        <taxon>Coleosporiaceae</taxon>
        <taxon>Cronartium</taxon>
    </lineage>
</organism>
<gene>
    <name evidence="2" type="ORF">CROQUDRAFT_96739</name>
</gene>
<proteinExistence type="predicted"/>
<feature type="region of interest" description="Disordered" evidence="1">
    <location>
        <begin position="128"/>
        <end position="170"/>
    </location>
</feature>
<feature type="compositionally biased region" description="Basic residues" evidence="1">
    <location>
        <begin position="606"/>
        <end position="618"/>
    </location>
</feature>
<feature type="compositionally biased region" description="Basic and acidic residues" evidence="1">
    <location>
        <begin position="450"/>
        <end position="476"/>
    </location>
</feature>
<feature type="compositionally biased region" description="Basic and acidic residues" evidence="1">
    <location>
        <begin position="553"/>
        <end position="566"/>
    </location>
</feature>
<feature type="compositionally biased region" description="Polar residues" evidence="1">
    <location>
        <begin position="591"/>
        <end position="601"/>
    </location>
</feature>
<feature type="compositionally biased region" description="Low complexity" evidence="1">
    <location>
        <begin position="206"/>
        <end position="215"/>
    </location>
</feature>
<dbReference type="EMBL" id="MU167329">
    <property type="protein sequence ID" value="KAG0143056.1"/>
    <property type="molecule type" value="Genomic_DNA"/>
</dbReference>
<dbReference type="Proteomes" id="UP000886653">
    <property type="component" value="Unassembled WGS sequence"/>
</dbReference>
<feature type="compositionally biased region" description="Basic and acidic residues" evidence="1">
    <location>
        <begin position="196"/>
        <end position="205"/>
    </location>
</feature>
<evidence type="ECO:0000313" key="2">
    <source>
        <dbReference type="EMBL" id="KAG0143056.1"/>
    </source>
</evidence>
<evidence type="ECO:0000256" key="1">
    <source>
        <dbReference type="SAM" id="MobiDB-lite"/>
    </source>
</evidence>
<feature type="region of interest" description="Disordered" evidence="1">
    <location>
        <begin position="190"/>
        <end position="215"/>
    </location>
</feature>
<name>A0A9P6NG88_9BASI</name>
<keyword evidence="3" id="KW-1185">Reference proteome</keyword>
<sequence length="755" mass="83061">MTPYHSAPFLRPPDAILVTQTPLYWVANTAMGSGHTAYNGMSGWSTGGLPYVPSVLNNDLPITELPSATDVQNRQPFGPNPSMNEVNHQKWVSMPILRKESTHDAGSCGQSSGKIESIGNMLEVGKHKTHRDMKPGGNSVSDPPAPFGKRQDIGLPSPSVDGNKKAWSGENVVERLTRTKPEKMYPKAETGIPEVHAPKPTEESKSQSTLTSISSSYPTIQEALSIVSGMQKKEIGSNTEEDTTKNQEIEGIRQDVRVLSPSVDGHKKAWTGENVVERLTQTQPEKMTSKAETGLPEVHALKPTAESKSQSTLTSISFSYPTIQEALSIVPGMQKKEIGSNIEENTKKNQDITGIVQIPSTINEEIPNPSVVIDSKENSFVQHLTPSVPYSIIKKVKQRKSKKKKKTKQGKMVDQVEAVISQPSSQEVHGVHSSVPHIESVNKDSPGFEVESKTQDGPEDQKDVKNMSDMVSHRIQSEIPLSRQSQATKNESEDKTLVMNKESPSENLGRSLKNMEETLLISSKQSRTPLKKDVQSSTNQDKKAESSGGHIFSLKEKETVDSRLPTESESGSQIPLEKVSPGESSNDVEKSTLSSISVFDQDSQKNKKNKKKKKKKNTKVSENLGHEAFEQLNTSLASSSNIGSKQPQDIQKAIHSLFHLYDGQSSLKLKDLSLYKATLKPTDLSDSAAKMMAQFEKNAKFCIHHVSSLLGEEESLNRMYSVHSQAGQYFTTLGWKNNMSNLSDKSKNGKQLKNQ</sequence>